<feature type="transmembrane region" description="Helical" evidence="1">
    <location>
        <begin position="41"/>
        <end position="59"/>
    </location>
</feature>
<gene>
    <name evidence="2" type="ORF">IT779_03510</name>
</gene>
<keyword evidence="1" id="KW-0472">Membrane</keyword>
<proteinExistence type="predicted"/>
<dbReference type="InterPro" id="IPR024341">
    <property type="entry name" value="DUF2631"/>
</dbReference>
<keyword evidence="1" id="KW-0812">Transmembrane</keyword>
<accession>A0A931I7U4</accession>
<evidence type="ECO:0000313" key="3">
    <source>
        <dbReference type="Proteomes" id="UP000655751"/>
    </source>
</evidence>
<dbReference type="Proteomes" id="UP000655751">
    <property type="component" value="Unassembled WGS sequence"/>
</dbReference>
<name>A0A931I7U4_9NOCA</name>
<dbReference type="EMBL" id="JADMLG010000001">
    <property type="protein sequence ID" value="MBH0775352.1"/>
    <property type="molecule type" value="Genomic_DNA"/>
</dbReference>
<protein>
    <submittedName>
        <fullName evidence="2">DUF2631 domain-containing protein</fullName>
    </submittedName>
</protein>
<evidence type="ECO:0000313" key="2">
    <source>
        <dbReference type="EMBL" id="MBH0775352.1"/>
    </source>
</evidence>
<keyword evidence="3" id="KW-1185">Reference proteome</keyword>
<dbReference type="RefSeq" id="WP_196147622.1">
    <property type="nucleotide sequence ID" value="NZ_JADMLG010000001.1"/>
</dbReference>
<reference evidence="2" key="1">
    <citation type="submission" date="2020-11" db="EMBL/GenBank/DDBJ databases">
        <title>Nocardia NEAU-351.nov., a novel actinomycete isolated from the cow dung.</title>
        <authorList>
            <person name="Zhang X."/>
        </authorList>
    </citation>
    <scope>NUCLEOTIDE SEQUENCE</scope>
    <source>
        <strain evidence="2">NEAU-351</strain>
    </source>
</reference>
<evidence type="ECO:0000256" key="1">
    <source>
        <dbReference type="SAM" id="Phobius"/>
    </source>
</evidence>
<comment type="caution">
    <text evidence="2">The sequence shown here is derived from an EMBL/GenBank/DDBJ whole genome shotgun (WGS) entry which is preliminary data.</text>
</comment>
<keyword evidence="1" id="KW-1133">Transmembrane helix</keyword>
<sequence length="89" mass="9679">MAATELEPANTERAVVTHVDTAEVPSAEWGWSGESPRTFKIAAIVVAVILLAMIIGNHKGKIEDLFLIGFAASLIGIVIYDKIYSRKPR</sequence>
<organism evidence="2 3">
    <name type="scientific">Nocardia bovistercoris</name>
    <dbReference type="NCBI Taxonomy" id="2785916"/>
    <lineage>
        <taxon>Bacteria</taxon>
        <taxon>Bacillati</taxon>
        <taxon>Actinomycetota</taxon>
        <taxon>Actinomycetes</taxon>
        <taxon>Mycobacteriales</taxon>
        <taxon>Nocardiaceae</taxon>
        <taxon>Nocardia</taxon>
    </lineage>
</organism>
<feature type="transmembrane region" description="Helical" evidence="1">
    <location>
        <begin position="65"/>
        <end position="84"/>
    </location>
</feature>
<dbReference type="AlphaFoldDB" id="A0A931I7U4"/>
<dbReference type="Pfam" id="PF10939">
    <property type="entry name" value="DUF2631"/>
    <property type="match status" value="1"/>
</dbReference>